<dbReference type="PROSITE" id="PS51898">
    <property type="entry name" value="TYR_RECOMBINASE"/>
    <property type="match status" value="1"/>
</dbReference>
<protein>
    <recommendedName>
        <fullName evidence="9">Tyrosine recombinase XerC</fullName>
    </recommendedName>
</protein>
<evidence type="ECO:0000256" key="9">
    <source>
        <dbReference type="HAMAP-Rule" id="MF_01808"/>
    </source>
</evidence>
<dbReference type="EMBL" id="CP002858">
    <property type="protein sequence ID" value="AEI14524.1"/>
    <property type="molecule type" value="Genomic_DNA"/>
</dbReference>
<feature type="active site" description="O-(3'-phospho-DNA)-tyrosine intermediate" evidence="9">
    <location>
        <position position="275"/>
    </location>
</feature>
<dbReference type="GO" id="GO:0051301">
    <property type="term" value="P:cell division"/>
    <property type="evidence" value="ECO:0007669"/>
    <property type="project" value="UniProtKB-KW"/>
</dbReference>
<evidence type="ECO:0000256" key="4">
    <source>
        <dbReference type="ARBA" id="ARBA00022829"/>
    </source>
</evidence>
<comment type="subcellular location">
    <subcellularLocation>
        <location evidence="1 9">Cytoplasm</location>
    </subcellularLocation>
</comment>
<evidence type="ECO:0000256" key="6">
    <source>
        <dbReference type="ARBA" id="ARBA00023125"/>
    </source>
</evidence>
<feature type="active site" evidence="9">
    <location>
        <position position="243"/>
    </location>
</feature>
<evidence type="ECO:0000256" key="1">
    <source>
        <dbReference type="ARBA" id="ARBA00004496"/>
    </source>
</evidence>
<organism evidence="12 13">
    <name type="scientific">Flexistipes sinusarabici (strain ATCC 49648 / DSM 4947 / MAS 10)</name>
    <dbReference type="NCBI Taxonomy" id="717231"/>
    <lineage>
        <taxon>Bacteria</taxon>
        <taxon>Pseudomonadati</taxon>
        <taxon>Deferribacterota</taxon>
        <taxon>Deferribacteres</taxon>
        <taxon>Deferribacterales</taxon>
        <taxon>Flexistipitaceae</taxon>
        <taxon>Flexistipes</taxon>
    </lineage>
</organism>
<dbReference type="STRING" id="717231.Flexsi_0860"/>
<dbReference type="NCBIfam" id="NF001399">
    <property type="entry name" value="PRK00283.1"/>
    <property type="match status" value="1"/>
</dbReference>
<feature type="domain" description="Core-binding (CB)" evidence="11">
    <location>
        <begin position="2"/>
        <end position="84"/>
    </location>
</feature>
<feature type="active site" evidence="9">
    <location>
        <position position="266"/>
    </location>
</feature>
<evidence type="ECO:0000256" key="5">
    <source>
        <dbReference type="ARBA" id="ARBA00022908"/>
    </source>
</evidence>
<dbReference type="KEGG" id="fsi:Flexsi_0860"/>
<dbReference type="Pfam" id="PF02899">
    <property type="entry name" value="Phage_int_SAM_1"/>
    <property type="match status" value="1"/>
</dbReference>
<comment type="function">
    <text evidence="9">Site-specific tyrosine recombinase, which acts by catalyzing the cutting and rejoining of the recombining DNA molecules. The XerC-XerD complex is essential to convert dimers of the bacterial chromosome into monomers to permit their segregation at cell division. It also contributes to the segregational stability of plasmids.</text>
</comment>
<dbReference type="RefSeq" id="WP_013886017.1">
    <property type="nucleotide sequence ID" value="NC_015672.1"/>
</dbReference>
<dbReference type="NCBIfam" id="NF040815">
    <property type="entry name" value="recomb_XerA_Arch"/>
    <property type="match status" value="1"/>
</dbReference>
<feature type="active site" evidence="9">
    <location>
        <position position="240"/>
    </location>
</feature>
<dbReference type="InterPro" id="IPR004107">
    <property type="entry name" value="Integrase_SAM-like_N"/>
</dbReference>
<dbReference type="HAMAP" id="MF_01808">
    <property type="entry name" value="Recomb_XerC_XerD"/>
    <property type="match status" value="1"/>
</dbReference>
<comment type="similarity">
    <text evidence="9">Belongs to the 'phage' integrase family. XerC subfamily.</text>
</comment>
<reference evidence="13" key="2">
    <citation type="submission" date="2011-06" db="EMBL/GenBank/DDBJ databases">
        <title>The complete genome of Flexistipes sinusarabici DSM 4947.</title>
        <authorList>
            <person name="Lucas S."/>
            <person name="Han J."/>
            <person name="Lapidus A."/>
            <person name="Bruce D."/>
            <person name="Goodwin L."/>
            <person name="Pitluck S."/>
            <person name="Peters L."/>
            <person name="Kyrpides N."/>
            <person name="Mavromatis K."/>
            <person name="Ivanova N."/>
            <person name="Mikhailova N."/>
            <person name="Chertkov O."/>
            <person name="Detter J.C."/>
            <person name="Tapia R."/>
            <person name="Han C."/>
            <person name="Land M."/>
            <person name="Hauser L."/>
            <person name="Markowitz V."/>
            <person name="Cheng J.-F."/>
            <person name="Hugenholtz P."/>
            <person name="Woyke T."/>
            <person name="Wu D."/>
            <person name="Spring S."/>
            <person name="Schroeder M."/>
            <person name="Brambilla E."/>
            <person name="Klenk H.-P."/>
            <person name="Eisen J.A."/>
        </authorList>
    </citation>
    <scope>NUCLEOTIDE SEQUENCE [LARGE SCALE GENOMIC DNA]</scope>
    <source>
        <strain evidence="13">DSM 4947 / MAS 10</strain>
    </source>
</reference>
<dbReference type="GO" id="GO:0006313">
    <property type="term" value="P:DNA transposition"/>
    <property type="evidence" value="ECO:0007669"/>
    <property type="project" value="UniProtKB-UniRule"/>
</dbReference>
<dbReference type="GO" id="GO:0009037">
    <property type="term" value="F:tyrosine-based site-specific recombinase activity"/>
    <property type="evidence" value="ECO:0007669"/>
    <property type="project" value="UniProtKB-UniRule"/>
</dbReference>
<reference evidence="12 13" key="1">
    <citation type="journal article" date="2011" name="Stand. Genomic Sci.">
        <title>Genome sequence of the moderately thermophilic halophile Flexistipes sinusarabici strain (MAS10).</title>
        <authorList>
            <person name="Lapidus A."/>
            <person name="Chertkov O."/>
            <person name="Nolan M."/>
            <person name="Lucas S."/>
            <person name="Hammon N."/>
            <person name="Deshpande S."/>
            <person name="Cheng J.F."/>
            <person name="Tapia R."/>
            <person name="Han C."/>
            <person name="Goodwin L."/>
            <person name="Pitluck S."/>
            <person name="Liolios K."/>
            <person name="Pagani I."/>
            <person name="Ivanova N."/>
            <person name="Huntemann M."/>
            <person name="Mavromatis K."/>
            <person name="Mikhailova N."/>
            <person name="Pati A."/>
            <person name="Chen A."/>
            <person name="Palaniappan K."/>
            <person name="Land M."/>
            <person name="Hauser L."/>
            <person name="Brambilla E.M."/>
            <person name="Rohde M."/>
            <person name="Abt B."/>
            <person name="Spring S."/>
            <person name="Goker M."/>
            <person name="Bristow J."/>
            <person name="Eisen J.A."/>
            <person name="Markowitz V."/>
            <person name="Hugenholtz P."/>
            <person name="Kyrpides N.C."/>
            <person name="Klenk H.P."/>
            <person name="Woyke T."/>
        </authorList>
    </citation>
    <scope>NUCLEOTIDE SEQUENCE [LARGE SCALE GENOMIC DNA]</scope>
    <source>
        <strain evidence="13">DSM 4947 / MAS 10</strain>
    </source>
</reference>
<keyword evidence="3 9" id="KW-0132">Cell division</keyword>
<evidence type="ECO:0000256" key="7">
    <source>
        <dbReference type="ARBA" id="ARBA00023172"/>
    </source>
</evidence>
<dbReference type="InterPro" id="IPR010998">
    <property type="entry name" value="Integrase_recombinase_N"/>
</dbReference>
<evidence type="ECO:0000256" key="2">
    <source>
        <dbReference type="ARBA" id="ARBA00022490"/>
    </source>
</evidence>
<dbReference type="Proteomes" id="UP000006621">
    <property type="component" value="Chromosome"/>
</dbReference>
<dbReference type="OrthoDB" id="9801717at2"/>
<evidence type="ECO:0000259" key="10">
    <source>
        <dbReference type="PROSITE" id="PS51898"/>
    </source>
</evidence>
<dbReference type="InterPro" id="IPR023009">
    <property type="entry name" value="Tyrosine_recombinase_XerC/XerD"/>
</dbReference>
<dbReference type="PROSITE" id="PS51900">
    <property type="entry name" value="CB"/>
    <property type="match status" value="1"/>
</dbReference>
<feature type="active site" evidence="9">
    <location>
        <position position="169"/>
    </location>
</feature>
<keyword evidence="13" id="KW-1185">Reference proteome</keyword>
<dbReference type="InterPro" id="IPR050090">
    <property type="entry name" value="Tyrosine_recombinase_XerCD"/>
</dbReference>
<dbReference type="SUPFAM" id="SSF56349">
    <property type="entry name" value="DNA breaking-rejoining enzymes"/>
    <property type="match status" value="1"/>
</dbReference>
<dbReference type="GO" id="GO:0003677">
    <property type="term" value="F:DNA binding"/>
    <property type="evidence" value="ECO:0007669"/>
    <property type="project" value="UniProtKB-UniRule"/>
</dbReference>
<dbReference type="Gene3D" id="1.10.443.10">
    <property type="entry name" value="Intergrase catalytic core"/>
    <property type="match status" value="1"/>
</dbReference>
<evidence type="ECO:0000313" key="12">
    <source>
        <dbReference type="EMBL" id="AEI14524.1"/>
    </source>
</evidence>
<keyword evidence="5 9" id="KW-0229">DNA integration</keyword>
<feature type="domain" description="Tyr recombinase" evidence="10">
    <location>
        <begin position="105"/>
        <end position="288"/>
    </location>
</feature>
<dbReference type="GO" id="GO:0005737">
    <property type="term" value="C:cytoplasm"/>
    <property type="evidence" value="ECO:0007669"/>
    <property type="project" value="UniProtKB-SubCell"/>
</dbReference>
<keyword evidence="8 9" id="KW-0131">Cell cycle</keyword>
<keyword evidence="2 9" id="KW-0963">Cytoplasm</keyword>
<dbReference type="CDD" id="cd00798">
    <property type="entry name" value="INT_XerDC_C"/>
    <property type="match status" value="1"/>
</dbReference>
<dbReference type="Pfam" id="PF00589">
    <property type="entry name" value="Phage_integrase"/>
    <property type="match status" value="1"/>
</dbReference>
<gene>
    <name evidence="9" type="primary">xerC</name>
    <name evidence="12" type="ordered locus">Flexsi_0860</name>
</gene>
<dbReference type="InterPro" id="IPR011010">
    <property type="entry name" value="DNA_brk_join_enz"/>
</dbReference>
<dbReference type="HOGENOM" id="CLU_027562_9_6_0"/>
<keyword evidence="6 9" id="KW-0238">DNA-binding</keyword>
<evidence type="ECO:0000313" key="13">
    <source>
        <dbReference type="Proteomes" id="UP000006621"/>
    </source>
</evidence>
<comment type="subunit">
    <text evidence="9">Forms a cyclic heterotetrameric complex composed of two molecules of XerC and two molecules of XerD.</text>
</comment>
<accession>F8E4V4</accession>
<dbReference type="InterPro" id="IPR002104">
    <property type="entry name" value="Integrase_catalytic"/>
</dbReference>
<dbReference type="Gene3D" id="1.10.150.130">
    <property type="match status" value="1"/>
</dbReference>
<dbReference type="eggNOG" id="COG4974">
    <property type="taxonomic scope" value="Bacteria"/>
</dbReference>
<evidence type="ECO:0000259" key="11">
    <source>
        <dbReference type="PROSITE" id="PS51900"/>
    </source>
</evidence>
<feature type="active site" evidence="9">
    <location>
        <position position="145"/>
    </location>
</feature>
<keyword evidence="4 9" id="KW-0159">Chromosome partition</keyword>
<dbReference type="PANTHER" id="PTHR30349:SF81">
    <property type="entry name" value="TYROSINE RECOMBINASE XERC"/>
    <property type="match status" value="1"/>
</dbReference>
<dbReference type="GO" id="GO:0007059">
    <property type="term" value="P:chromosome segregation"/>
    <property type="evidence" value="ECO:0007669"/>
    <property type="project" value="UniProtKB-UniRule"/>
</dbReference>
<evidence type="ECO:0000256" key="8">
    <source>
        <dbReference type="ARBA" id="ARBA00023306"/>
    </source>
</evidence>
<dbReference type="PANTHER" id="PTHR30349">
    <property type="entry name" value="PHAGE INTEGRASE-RELATED"/>
    <property type="match status" value="1"/>
</dbReference>
<name>F8E4V4_FLESM</name>
<dbReference type="InterPro" id="IPR013762">
    <property type="entry name" value="Integrase-like_cat_sf"/>
</dbReference>
<sequence>MNNLSRVLLNYKNYLRTELGFSENTIKAYIHDVRSFFEWSEKYYDKIDMVDVVSYMSYLRENTFAVDTILRKLSGLSSFYDFLLQEKLVGNNPLNAVQKPGRWDKIPKFLNFEDIDKLLDAPDINTSFGLRDKVLIETLYSTGVRVSELINIMISDMDLKRGIIKVTGKGSKQRFVPLYSSLIDLINHYLEVRRFSFVKNRDNGYLFLNKNGGKLSRVSCWSIIKKYCAAAGIKGDFSPHTLRHSFATHLLTNGADLRTIQLFLGHADISTTEIYTHVTDDKKRNILLENHPRFRDRK</sequence>
<keyword evidence="7 9" id="KW-0233">DNA recombination</keyword>
<dbReference type="InterPro" id="IPR044068">
    <property type="entry name" value="CB"/>
</dbReference>
<dbReference type="AlphaFoldDB" id="F8E4V4"/>
<evidence type="ECO:0000256" key="3">
    <source>
        <dbReference type="ARBA" id="ARBA00022618"/>
    </source>
</evidence>
<proteinExistence type="inferred from homology"/>